<protein>
    <recommendedName>
        <fullName evidence="1">Insertion element IS402-like domain-containing protein</fullName>
    </recommendedName>
</protein>
<dbReference type="EMBL" id="BANJ01000019">
    <property type="protein sequence ID" value="GAN99301.1"/>
    <property type="molecule type" value="Genomic_DNA"/>
</dbReference>
<dbReference type="Proteomes" id="UP000032683">
    <property type="component" value="Unassembled WGS sequence"/>
</dbReference>
<evidence type="ECO:0000313" key="3">
    <source>
        <dbReference type="Proteomes" id="UP000032683"/>
    </source>
</evidence>
<gene>
    <name evidence="2" type="ORF">Gxy13693_019_004</name>
</gene>
<sequence>MSLCITCFCCLGARWERIAPYFPLALGVPRLDDRRVLNGIMYVIRNGLQKKDVPEA</sequence>
<dbReference type="AlphaFoldDB" id="A0A0D6Q939"/>
<dbReference type="Pfam" id="PF13340">
    <property type="entry name" value="DUF4096"/>
    <property type="match status" value="1"/>
</dbReference>
<comment type="caution">
    <text evidence="2">The sequence shown here is derived from an EMBL/GenBank/DDBJ whole genome shotgun (WGS) entry which is preliminary data.</text>
</comment>
<feature type="domain" description="Insertion element IS402-like" evidence="1">
    <location>
        <begin position="13"/>
        <end position="55"/>
    </location>
</feature>
<reference evidence="2 3" key="1">
    <citation type="submission" date="2012-11" db="EMBL/GenBank/DDBJ databases">
        <title>Whole genome sequence of Gluconacetobacter xylinus NBRC 13693.</title>
        <authorList>
            <person name="Azuma Y."/>
            <person name="Higashiura N."/>
            <person name="Hirakawa H."/>
            <person name="Matsushita K."/>
        </authorList>
    </citation>
    <scope>NUCLEOTIDE SEQUENCE [LARGE SCALE GENOMIC DNA]</scope>
    <source>
        <strain evidence="2 3">NBRC 13693</strain>
    </source>
</reference>
<proteinExistence type="predicted"/>
<dbReference type="InterPro" id="IPR025161">
    <property type="entry name" value="IS402-like_dom"/>
</dbReference>
<accession>A0A0D6Q939</accession>
<organism evidence="2 3">
    <name type="scientific">Komagataeibacter xylinus NBRC 13693</name>
    <dbReference type="NCBI Taxonomy" id="1234668"/>
    <lineage>
        <taxon>Bacteria</taxon>
        <taxon>Pseudomonadati</taxon>
        <taxon>Pseudomonadota</taxon>
        <taxon>Alphaproteobacteria</taxon>
        <taxon>Acetobacterales</taxon>
        <taxon>Acetobacteraceae</taxon>
        <taxon>Komagataeibacter</taxon>
    </lineage>
</organism>
<evidence type="ECO:0000313" key="2">
    <source>
        <dbReference type="EMBL" id="GAN99301.1"/>
    </source>
</evidence>
<evidence type="ECO:0000259" key="1">
    <source>
        <dbReference type="Pfam" id="PF13340"/>
    </source>
</evidence>
<name>A0A0D6Q939_KOMXY</name>